<feature type="transmembrane region" description="Helical" evidence="1">
    <location>
        <begin position="90"/>
        <end position="107"/>
    </location>
</feature>
<evidence type="ECO:0000259" key="2">
    <source>
        <dbReference type="Pfam" id="PF00892"/>
    </source>
</evidence>
<dbReference type="Proteomes" id="UP001168552">
    <property type="component" value="Unassembled WGS sequence"/>
</dbReference>
<feature type="transmembrane region" description="Helical" evidence="1">
    <location>
        <begin position="12"/>
        <end position="29"/>
    </location>
</feature>
<sequence>MGDIKSYLKLHFVVLIWGFTAILGLLITLPAVELVFYRTLFAAIGLGILLYFRKRNFKIGWGEILKIVGTGVLISAHWILFFASARVSNASVALAGIATCSFWTSFLEPLMTKRKIKGFEVLLGVVVVLGLYVIFRFEFTHAVGLSMAIVSALLASLFTVINSQFTQRHNPYMITFYEMGGAFITTAVFLPFYALFFTEGQLQLQPTTMDWVWIIILAIVCTVYAYSLSVELMQKISAFMVNLTVNMEPVYGIILAVLIFGESEEMQGGFYLGTLIILLSVIAHPFLDKWHYRKQISKAEVL</sequence>
<dbReference type="Pfam" id="PF00892">
    <property type="entry name" value="EamA"/>
    <property type="match status" value="2"/>
</dbReference>
<feature type="transmembrane region" description="Helical" evidence="1">
    <location>
        <begin position="143"/>
        <end position="162"/>
    </location>
</feature>
<dbReference type="PANTHER" id="PTHR22911:SF79">
    <property type="entry name" value="MOBA-LIKE NTP TRANSFERASE DOMAIN-CONTAINING PROTEIN"/>
    <property type="match status" value="1"/>
</dbReference>
<feature type="transmembrane region" description="Helical" evidence="1">
    <location>
        <begin position="119"/>
        <end position="137"/>
    </location>
</feature>
<dbReference type="PANTHER" id="PTHR22911">
    <property type="entry name" value="ACYL-MALONYL CONDENSING ENZYME-RELATED"/>
    <property type="match status" value="1"/>
</dbReference>
<protein>
    <submittedName>
        <fullName evidence="3">EamA family transporter</fullName>
    </submittedName>
</protein>
<dbReference type="RefSeq" id="WP_320005092.1">
    <property type="nucleotide sequence ID" value="NZ_JAUHJS010000007.1"/>
</dbReference>
<accession>A0ABT8F8H7</accession>
<feature type="transmembrane region" description="Helical" evidence="1">
    <location>
        <begin position="35"/>
        <end position="52"/>
    </location>
</feature>
<feature type="domain" description="EamA" evidence="2">
    <location>
        <begin position="144"/>
        <end position="282"/>
    </location>
</feature>
<keyword evidence="4" id="KW-1185">Reference proteome</keyword>
<dbReference type="EMBL" id="JAUHJS010000007">
    <property type="protein sequence ID" value="MDN4166554.1"/>
    <property type="molecule type" value="Genomic_DNA"/>
</dbReference>
<dbReference type="SUPFAM" id="SSF103481">
    <property type="entry name" value="Multidrug resistance efflux transporter EmrE"/>
    <property type="match status" value="2"/>
</dbReference>
<dbReference type="InterPro" id="IPR037185">
    <property type="entry name" value="EmrE-like"/>
</dbReference>
<feature type="transmembrane region" description="Helical" evidence="1">
    <location>
        <begin position="239"/>
        <end position="260"/>
    </location>
</feature>
<evidence type="ECO:0000313" key="3">
    <source>
        <dbReference type="EMBL" id="MDN4166554.1"/>
    </source>
</evidence>
<comment type="caution">
    <text evidence="3">The sequence shown here is derived from an EMBL/GenBank/DDBJ whole genome shotgun (WGS) entry which is preliminary data.</text>
</comment>
<feature type="transmembrane region" description="Helical" evidence="1">
    <location>
        <begin position="266"/>
        <end position="287"/>
    </location>
</feature>
<keyword evidence="1" id="KW-0812">Transmembrane</keyword>
<feature type="transmembrane region" description="Helical" evidence="1">
    <location>
        <begin position="64"/>
        <end position="84"/>
    </location>
</feature>
<gene>
    <name evidence="3" type="ORF">QWY31_13680</name>
</gene>
<keyword evidence="1" id="KW-0472">Membrane</keyword>
<evidence type="ECO:0000313" key="4">
    <source>
        <dbReference type="Proteomes" id="UP001168552"/>
    </source>
</evidence>
<feature type="transmembrane region" description="Helical" evidence="1">
    <location>
        <begin position="208"/>
        <end position="227"/>
    </location>
</feature>
<feature type="transmembrane region" description="Helical" evidence="1">
    <location>
        <begin position="174"/>
        <end position="196"/>
    </location>
</feature>
<reference evidence="3" key="1">
    <citation type="submission" date="2023-06" db="EMBL/GenBank/DDBJ databases">
        <title>Cytophagales bacterium Strain LB-30, isolated from soil.</title>
        <authorList>
            <person name="Liu B."/>
        </authorList>
    </citation>
    <scope>NUCLEOTIDE SEQUENCE</scope>
    <source>
        <strain evidence="3">LB-30</strain>
    </source>
</reference>
<evidence type="ECO:0000256" key="1">
    <source>
        <dbReference type="SAM" id="Phobius"/>
    </source>
</evidence>
<proteinExistence type="predicted"/>
<keyword evidence="1" id="KW-1133">Transmembrane helix</keyword>
<organism evidence="3 4">
    <name type="scientific">Shiella aurantiaca</name>
    <dbReference type="NCBI Taxonomy" id="3058365"/>
    <lineage>
        <taxon>Bacteria</taxon>
        <taxon>Pseudomonadati</taxon>
        <taxon>Bacteroidota</taxon>
        <taxon>Cytophagia</taxon>
        <taxon>Cytophagales</taxon>
        <taxon>Shiellaceae</taxon>
        <taxon>Shiella</taxon>
    </lineage>
</organism>
<dbReference type="InterPro" id="IPR000620">
    <property type="entry name" value="EamA_dom"/>
</dbReference>
<name>A0ABT8F8H7_9BACT</name>
<feature type="domain" description="EamA" evidence="2">
    <location>
        <begin position="11"/>
        <end position="135"/>
    </location>
</feature>